<feature type="transmembrane region" description="Helical" evidence="1">
    <location>
        <begin position="198"/>
        <end position="218"/>
    </location>
</feature>
<dbReference type="InterPro" id="IPR002823">
    <property type="entry name" value="DUF112_TM"/>
</dbReference>
<keyword evidence="1" id="KW-0472">Membrane</keyword>
<keyword evidence="1" id="KW-1133">Transmembrane helix</keyword>
<gene>
    <name evidence="3" type="ORF">SAMN05428963_102241</name>
</gene>
<feature type="domain" description="DUF112" evidence="2">
    <location>
        <begin position="21"/>
        <end position="439"/>
    </location>
</feature>
<protein>
    <submittedName>
        <fullName evidence="3">Putative tricarboxylic transport membrane protein</fullName>
    </submittedName>
</protein>
<evidence type="ECO:0000259" key="2">
    <source>
        <dbReference type="Pfam" id="PF01970"/>
    </source>
</evidence>
<organism evidence="3 4">
    <name type="scientific">Consotaella salsifontis</name>
    <dbReference type="NCBI Taxonomy" id="1365950"/>
    <lineage>
        <taxon>Bacteria</taxon>
        <taxon>Pseudomonadati</taxon>
        <taxon>Pseudomonadota</taxon>
        <taxon>Alphaproteobacteria</taxon>
        <taxon>Hyphomicrobiales</taxon>
        <taxon>Aurantimonadaceae</taxon>
        <taxon>Consotaella</taxon>
    </lineage>
</organism>
<name>A0A1T4MQM5_9HYPH</name>
<evidence type="ECO:0000313" key="3">
    <source>
        <dbReference type="EMBL" id="SJZ69312.1"/>
    </source>
</evidence>
<dbReference type="PANTHER" id="PTHR35342:SF5">
    <property type="entry name" value="TRICARBOXYLIC TRANSPORT PROTEIN"/>
    <property type="match status" value="1"/>
</dbReference>
<keyword evidence="4" id="KW-1185">Reference proteome</keyword>
<dbReference type="STRING" id="1365950.SAMN05428963_102241"/>
<proteinExistence type="predicted"/>
<feature type="transmembrane region" description="Helical" evidence="1">
    <location>
        <begin position="322"/>
        <end position="343"/>
    </location>
</feature>
<feature type="transmembrane region" description="Helical" evidence="1">
    <location>
        <begin position="110"/>
        <end position="136"/>
    </location>
</feature>
<feature type="transmembrane region" description="Helical" evidence="1">
    <location>
        <begin position="52"/>
        <end position="72"/>
    </location>
</feature>
<dbReference type="EMBL" id="FUXL01000002">
    <property type="protein sequence ID" value="SJZ69312.1"/>
    <property type="molecule type" value="Genomic_DNA"/>
</dbReference>
<reference evidence="3 4" key="1">
    <citation type="submission" date="2017-02" db="EMBL/GenBank/DDBJ databases">
        <authorList>
            <person name="Peterson S.W."/>
        </authorList>
    </citation>
    <scope>NUCLEOTIDE SEQUENCE [LARGE SCALE GENOMIC DNA]</scope>
    <source>
        <strain evidence="3 4">USBA 369</strain>
    </source>
</reference>
<feature type="transmembrane region" description="Helical" evidence="1">
    <location>
        <begin position="148"/>
        <end position="165"/>
    </location>
</feature>
<accession>A0A1T4MQM5</accession>
<feature type="transmembrane region" description="Helical" evidence="1">
    <location>
        <begin position="260"/>
        <end position="280"/>
    </location>
</feature>
<dbReference type="PANTHER" id="PTHR35342">
    <property type="entry name" value="TRICARBOXYLIC TRANSPORT PROTEIN"/>
    <property type="match status" value="1"/>
</dbReference>
<feature type="transmembrane region" description="Helical" evidence="1">
    <location>
        <begin position="414"/>
        <end position="443"/>
    </location>
</feature>
<dbReference type="OrthoDB" id="9806425at2"/>
<dbReference type="RefSeq" id="WP_116002556.1">
    <property type="nucleotide sequence ID" value="NZ_FUXL01000002.1"/>
</dbReference>
<feature type="transmembrane region" description="Helical" evidence="1">
    <location>
        <begin position="391"/>
        <end position="408"/>
    </location>
</feature>
<sequence length="501" mass="52902">MIEILQNLAYGFTICLTPENLLYVTLGGAVGTVIGMLPGLGPATGVAVLLPMTYFMGPTGALITMCGIYYGAMFGGSRASILLNTPGDGAAVAACFDGYPMARNGKAESALAISAIASFIGGLIGAVIFVFAAVYVARFALRFGPGEYFALMIFALVATASLSRGNLLRGLVSTAMGLMVSTIGLDGLTGVDRYTFGFLELMGGLDFLIVIIGFYALVEVYKCANPKTVTRQVQTKFGPIWITKEEWRRCLMPILRQAPIGFLIGVLPGAGGTMASMMAYSNEKQLSKTPEAFGKGEIVGLAAPESANNACSIGALIPMLTLGIPGSGVTAVMMGALLMLGLQPGPTLFQDHPDIVWGLTASMFVGNIICAIINLPLASLLVRVLSVPGRILYPSVLGLAYLGIYAISDSAFDFYPLILFGLLGLVLDFLDIPTSPFILAAIVGNMMETNFRRALKMSGGDMGVFVNSSISIVLYLLTIIILLLPLYRSWRARHTTVPSAV</sequence>
<dbReference type="AlphaFoldDB" id="A0A1T4MQM5"/>
<evidence type="ECO:0000256" key="1">
    <source>
        <dbReference type="SAM" id="Phobius"/>
    </source>
</evidence>
<feature type="transmembrane region" description="Helical" evidence="1">
    <location>
        <begin position="355"/>
        <end position="379"/>
    </location>
</feature>
<keyword evidence="1" id="KW-0812">Transmembrane</keyword>
<dbReference type="Pfam" id="PF01970">
    <property type="entry name" value="TctA"/>
    <property type="match status" value="1"/>
</dbReference>
<dbReference type="Proteomes" id="UP000190135">
    <property type="component" value="Unassembled WGS sequence"/>
</dbReference>
<evidence type="ECO:0000313" key="4">
    <source>
        <dbReference type="Proteomes" id="UP000190135"/>
    </source>
</evidence>
<feature type="transmembrane region" description="Helical" evidence="1">
    <location>
        <begin position="20"/>
        <end position="40"/>
    </location>
</feature>
<feature type="transmembrane region" description="Helical" evidence="1">
    <location>
        <begin position="464"/>
        <end position="487"/>
    </location>
</feature>